<evidence type="ECO:0000256" key="2">
    <source>
        <dbReference type="ARBA" id="ARBA00005811"/>
    </source>
</evidence>
<dbReference type="Pfam" id="PF02472">
    <property type="entry name" value="ExbD"/>
    <property type="match status" value="1"/>
</dbReference>
<dbReference type="AlphaFoldDB" id="A0A5B8VE82"/>
<evidence type="ECO:0000256" key="3">
    <source>
        <dbReference type="ARBA" id="ARBA00022475"/>
    </source>
</evidence>
<dbReference type="KEGG" id="pgin:FRZ67_15150"/>
<accession>A0A5B8VE82</accession>
<evidence type="ECO:0000256" key="4">
    <source>
        <dbReference type="ARBA" id="ARBA00022692"/>
    </source>
</evidence>
<gene>
    <name evidence="9" type="ORF">FRZ67_15150</name>
</gene>
<dbReference type="Proteomes" id="UP000321533">
    <property type="component" value="Chromosome"/>
</dbReference>
<protein>
    <submittedName>
        <fullName evidence="9">Biopolymer transporter ExbD</fullName>
    </submittedName>
</protein>
<dbReference type="RefSeq" id="WP_147190743.1">
    <property type="nucleotide sequence ID" value="NZ_CP042435.1"/>
</dbReference>
<sequence length="186" mass="20830">MWIKTSVASYYKTNTMADVQTSETHKKKGIQRSKKLSTKVDLTPMVDLGFLLITFFVFTTSISKATVMKLNMPDDSPDSLVTAGGKTLNVLLAADNVVYYYYGDSINNMHNTNFSSQGLRAVIRNKKLQVQQKYGDGKETVVLIKPLPDATYSNVVDALDEIKINMIDRYVLMDAGKEESGQFLKH</sequence>
<keyword evidence="6 8" id="KW-0472">Membrane</keyword>
<keyword evidence="7" id="KW-0813">Transport</keyword>
<evidence type="ECO:0000313" key="9">
    <source>
        <dbReference type="EMBL" id="QEC68578.1"/>
    </source>
</evidence>
<comment type="similarity">
    <text evidence="2 7">Belongs to the ExbD/TolR family.</text>
</comment>
<keyword evidence="4 7" id="KW-0812">Transmembrane</keyword>
<dbReference type="GO" id="GO:0005886">
    <property type="term" value="C:plasma membrane"/>
    <property type="evidence" value="ECO:0007669"/>
    <property type="project" value="UniProtKB-SubCell"/>
</dbReference>
<proteinExistence type="inferred from homology"/>
<organism evidence="9 10">
    <name type="scientific">Panacibacter ginsenosidivorans</name>
    <dbReference type="NCBI Taxonomy" id="1813871"/>
    <lineage>
        <taxon>Bacteria</taxon>
        <taxon>Pseudomonadati</taxon>
        <taxon>Bacteroidota</taxon>
        <taxon>Chitinophagia</taxon>
        <taxon>Chitinophagales</taxon>
        <taxon>Chitinophagaceae</taxon>
        <taxon>Panacibacter</taxon>
    </lineage>
</organism>
<evidence type="ECO:0000256" key="5">
    <source>
        <dbReference type="ARBA" id="ARBA00022989"/>
    </source>
</evidence>
<dbReference type="PANTHER" id="PTHR30558:SF3">
    <property type="entry name" value="BIOPOLYMER TRANSPORT PROTEIN EXBD-RELATED"/>
    <property type="match status" value="1"/>
</dbReference>
<comment type="subcellular location">
    <subcellularLocation>
        <location evidence="1">Cell membrane</location>
        <topology evidence="1">Single-pass membrane protein</topology>
    </subcellularLocation>
    <subcellularLocation>
        <location evidence="7">Cell membrane</location>
        <topology evidence="7">Single-pass type II membrane protein</topology>
    </subcellularLocation>
</comment>
<dbReference type="OrthoDB" id="952702at2"/>
<name>A0A5B8VE82_9BACT</name>
<evidence type="ECO:0000256" key="8">
    <source>
        <dbReference type="SAM" id="Phobius"/>
    </source>
</evidence>
<evidence type="ECO:0000256" key="7">
    <source>
        <dbReference type="RuleBase" id="RU003879"/>
    </source>
</evidence>
<keyword evidence="7" id="KW-0653">Protein transport</keyword>
<dbReference type="InterPro" id="IPR003400">
    <property type="entry name" value="ExbD"/>
</dbReference>
<dbReference type="GO" id="GO:0015031">
    <property type="term" value="P:protein transport"/>
    <property type="evidence" value="ECO:0007669"/>
    <property type="project" value="UniProtKB-KW"/>
</dbReference>
<feature type="transmembrane region" description="Helical" evidence="8">
    <location>
        <begin position="42"/>
        <end position="62"/>
    </location>
</feature>
<dbReference type="EMBL" id="CP042435">
    <property type="protein sequence ID" value="QEC68578.1"/>
    <property type="molecule type" value="Genomic_DNA"/>
</dbReference>
<dbReference type="GO" id="GO:0022857">
    <property type="term" value="F:transmembrane transporter activity"/>
    <property type="evidence" value="ECO:0007669"/>
    <property type="project" value="InterPro"/>
</dbReference>
<dbReference type="PANTHER" id="PTHR30558">
    <property type="entry name" value="EXBD MEMBRANE COMPONENT OF PMF-DRIVEN MACROMOLECULE IMPORT SYSTEM"/>
    <property type="match status" value="1"/>
</dbReference>
<evidence type="ECO:0000256" key="1">
    <source>
        <dbReference type="ARBA" id="ARBA00004162"/>
    </source>
</evidence>
<evidence type="ECO:0000256" key="6">
    <source>
        <dbReference type="ARBA" id="ARBA00023136"/>
    </source>
</evidence>
<keyword evidence="3" id="KW-1003">Cell membrane</keyword>
<reference evidence="9 10" key="1">
    <citation type="journal article" date="2016" name="Int. J. Syst. Evol. Microbiol.">
        <title>Panacibacter ginsenosidivorans gen. nov., sp. nov., with ginsenoside converting activity isolated from soil of a ginseng field.</title>
        <authorList>
            <person name="Siddiqi M.Z."/>
            <person name="Muhammad Shafi S."/>
            <person name="Choi K.D."/>
            <person name="Im W.T."/>
        </authorList>
    </citation>
    <scope>NUCLEOTIDE SEQUENCE [LARGE SCALE GENOMIC DNA]</scope>
    <source>
        <strain evidence="9 10">Gsoil1550</strain>
    </source>
</reference>
<keyword evidence="5 8" id="KW-1133">Transmembrane helix</keyword>
<evidence type="ECO:0000313" key="10">
    <source>
        <dbReference type="Proteomes" id="UP000321533"/>
    </source>
</evidence>
<keyword evidence="10" id="KW-1185">Reference proteome</keyword>